<feature type="transmembrane region" description="Helical" evidence="8">
    <location>
        <begin position="93"/>
        <end position="115"/>
    </location>
</feature>
<feature type="domain" description="Major facilitator superfamily (MFS) profile" evidence="9">
    <location>
        <begin position="1"/>
        <end position="376"/>
    </location>
</feature>
<keyword evidence="5 8" id="KW-0812">Transmembrane</keyword>
<keyword evidence="6 8" id="KW-1133">Transmembrane helix</keyword>
<feature type="transmembrane region" description="Helical" evidence="8">
    <location>
        <begin position="157"/>
        <end position="174"/>
    </location>
</feature>
<dbReference type="RefSeq" id="WP_153714262.1">
    <property type="nucleotide sequence ID" value="NZ_CP045871.1"/>
</dbReference>
<dbReference type="GO" id="GO:0005886">
    <property type="term" value="C:plasma membrane"/>
    <property type="evidence" value="ECO:0007669"/>
    <property type="project" value="UniProtKB-SubCell"/>
</dbReference>
<dbReference type="Pfam" id="PF07690">
    <property type="entry name" value="MFS_1"/>
    <property type="match status" value="1"/>
</dbReference>
<dbReference type="SUPFAM" id="SSF103473">
    <property type="entry name" value="MFS general substrate transporter"/>
    <property type="match status" value="1"/>
</dbReference>
<evidence type="ECO:0000259" key="9">
    <source>
        <dbReference type="PROSITE" id="PS50850"/>
    </source>
</evidence>
<protein>
    <submittedName>
        <fullName evidence="10">MFS transporter</fullName>
    </submittedName>
</protein>
<evidence type="ECO:0000256" key="2">
    <source>
        <dbReference type="ARBA" id="ARBA00008335"/>
    </source>
</evidence>
<feature type="transmembrane region" description="Helical" evidence="8">
    <location>
        <begin position="274"/>
        <end position="305"/>
    </location>
</feature>
<dbReference type="EMBL" id="CP045871">
    <property type="protein sequence ID" value="QGG80758.1"/>
    <property type="molecule type" value="Genomic_DNA"/>
</dbReference>
<feature type="transmembrane region" description="Helical" evidence="8">
    <location>
        <begin position="127"/>
        <end position="145"/>
    </location>
</feature>
<feature type="transmembrane region" description="Helical" evidence="8">
    <location>
        <begin position="39"/>
        <end position="61"/>
    </location>
</feature>
<evidence type="ECO:0000256" key="5">
    <source>
        <dbReference type="ARBA" id="ARBA00022692"/>
    </source>
</evidence>
<evidence type="ECO:0000256" key="6">
    <source>
        <dbReference type="ARBA" id="ARBA00022989"/>
    </source>
</evidence>
<evidence type="ECO:0000256" key="7">
    <source>
        <dbReference type="ARBA" id="ARBA00023136"/>
    </source>
</evidence>
<dbReference type="Proteomes" id="UP000388235">
    <property type="component" value="Chromosome"/>
</dbReference>
<dbReference type="OrthoDB" id="63984at2"/>
<dbReference type="KEGG" id="llp:GH975_09330"/>
<dbReference type="PROSITE" id="PS50850">
    <property type="entry name" value="MFS"/>
    <property type="match status" value="1"/>
</dbReference>
<dbReference type="PANTHER" id="PTHR43271">
    <property type="entry name" value="BLL2771 PROTEIN"/>
    <property type="match status" value="1"/>
</dbReference>
<evidence type="ECO:0000256" key="8">
    <source>
        <dbReference type="SAM" id="Phobius"/>
    </source>
</evidence>
<organism evidence="10 11">
    <name type="scientific">Litorivicinus lipolyticus</name>
    <dbReference type="NCBI Taxonomy" id="418701"/>
    <lineage>
        <taxon>Bacteria</taxon>
        <taxon>Pseudomonadati</taxon>
        <taxon>Pseudomonadota</taxon>
        <taxon>Gammaproteobacteria</taxon>
        <taxon>Oceanospirillales</taxon>
        <taxon>Litorivicinaceae</taxon>
        <taxon>Litorivicinus</taxon>
    </lineage>
</organism>
<dbReference type="InterPro" id="IPR020846">
    <property type="entry name" value="MFS_dom"/>
</dbReference>
<dbReference type="GO" id="GO:0022857">
    <property type="term" value="F:transmembrane transporter activity"/>
    <property type="evidence" value="ECO:0007669"/>
    <property type="project" value="InterPro"/>
</dbReference>
<proteinExistence type="inferred from homology"/>
<evidence type="ECO:0000256" key="3">
    <source>
        <dbReference type="ARBA" id="ARBA00022448"/>
    </source>
</evidence>
<dbReference type="InterPro" id="IPR036259">
    <property type="entry name" value="MFS_trans_sf"/>
</dbReference>
<comment type="similarity">
    <text evidence="2">Belongs to the major facilitator superfamily.</text>
</comment>
<keyword evidence="7 8" id="KW-0472">Membrane</keyword>
<sequence length="376" mass="40432">MNHSRVLLAVTVLVFCVMYVPQPLVSVLSARFAVDAAAVGLLVSITLVPMAIAPLTYGYFLKRLSALVVLRWALLALAASCVALALIDAYRPFLLLRGLQGLIIPAILTALMAYLSAQQDGDGLKSIMAKYVAATIIGGLMGRLISGVVSQWYDYHLTYWGLAAALVMAAALPWQRAPRRAMNAALPTRAGLLRAWRINGNLWRFLAVSCLFAVFAGFLNFLPLRLSTLDSAIGPALIGLAYVGYLGGIATSLGGRRIARRMGGVDRTMQGAMLLVSLSIVASIWLTVYGLFAMMWVFCLAMFLVHTLAVGEVNQAEPELRGVVNGLYVAHYYAGGVVGTWLPGYVYDGYGWTALMLTFAVIGGAGLYCLVRAQGR</sequence>
<dbReference type="Gene3D" id="1.20.1250.20">
    <property type="entry name" value="MFS general substrate transporter like domains"/>
    <property type="match status" value="1"/>
</dbReference>
<keyword evidence="4" id="KW-1003">Cell membrane</keyword>
<feature type="transmembrane region" description="Helical" evidence="8">
    <location>
        <begin position="233"/>
        <end position="253"/>
    </location>
</feature>
<evidence type="ECO:0000313" key="10">
    <source>
        <dbReference type="EMBL" id="QGG80758.1"/>
    </source>
</evidence>
<evidence type="ECO:0000256" key="4">
    <source>
        <dbReference type="ARBA" id="ARBA00022475"/>
    </source>
</evidence>
<name>A0A5Q2Q966_9GAMM</name>
<gene>
    <name evidence="10" type="ORF">GH975_09330</name>
</gene>
<feature type="transmembrane region" description="Helical" evidence="8">
    <location>
        <begin position="202"/>
        <end position="221"/>
    </location>
</feature>
<dbReference type="AlphaFoldDB" id="A0A5Q2Q966"/>
<dbReference type="PANTHER" id="PTHR43271:SF1">
    <property type="entry name" value="INNER MEMBRANE TRANSPORT PROTEIN YNFM"/>
    <property type="match status" value="1"/>
</dbReference>
<keyword evidence="11" id="KW-1185">Reference proteome</keyword>
<feature type="transmembrane region" description="Helical" evidence="8">
    <location>
        <begin position="350"/>
        <end position="371"/>
    </location>
</feature>
<keyword evidence="3" id="KW-0813">Transport</keyword>
<evidence type="ECO:0000313" key="11">
    <source>
        <dbReference type="Proteomes" id="UP000388235"/>
    </source>
</evidence>
<feature type="transmembrane region" description="Helical" evidence="8">
    <location>
        <begin position="68"/>
        <end position="87"/>
    </location>
</feature>
<evidence type="ECO:0000256" key="1">
    <source>
        <dbReference type="ARBA" id="ARBA00004651"/>
    </source>
</evidence>
<accession>A0A5Q2Q966</accession>
<comment type="subcellular location">
    <subcellularLocation>
        <location evidence="1">Cell membrane</location>
        <topology evidence="1">Multi-pass membrane protein</topology>
    </subcellularLocation>
</comment>
<dbReference type="InterPro" id="IPR011701">
    <property type="entry name" value="MFS"/>
</dbReference>
<reference evidence="10 11" key="1">
    <citation type="submission" date="2019-11" db="EMBL/GenBank/DDBJ databases">
        <authorList>
            <person name="Khan S.A."/>
            <person name="Jeon C.O."/>
            <person name="Chun B.H."/>
        </authorList>
    </citation>
    <scope>NUCLEOTIDE SEQUENCE [LARGE SCALE GENOMIC DNA]</scope>
    <source>
        <strain evidence="10 11">IMCC 1097</strain>
    </source>
</reference>